<evidence type="ECO:0000256" key="1">
    <source>
        <dbReference type="SAM" id="SignalP"/>
    </source>
</evidence>
<dbReference type="AlphaFoldDB" id="A0AAV9H9V1"/>
<evidence type="ECO:0000313" key="2">
    <source>
        <dbReference type="EMBL" id="KAK4457019.1"/>
    </source>
</evidence>
<feature type="chain" id="PRO_5043922702" evidence="1">
    <location>
        <begin position="18"/>
        <end position="96"/>
    </location>
</feature>
<gene>
    <name evidence="2" type="ORF">QBC42DRAFT_320293</name>
</gene>
<dbReference type="EMBL" id="MU865142">
    <property type="protein sequence ID" value="KAK4457019.1"/>
    <property type="molecule type" value="Genomic_DNA"/>
</dbReference>
<proteinExistence type="predicted"/>
<reference evidence="2" key="2">
    <citation type="submission" date="2023-06" db="EMBL/GenBank/DDBJ databases">
        <authorList>
            <consortium name="Lawrence Berkeley National Laboratory"/>
            <person name="Mondo S.J."/>
            <person name="Hensen N."/>
            <person name="Bonometti L."/>
            <person name="Westerberg I."/>
            <person name="Brannstrom I.O."/>
            <person name="Guillou S."/>
            <person name="Cros-Aarteil S."/>
            <person name="Calhoun S."/>
            <person name="Haridas S."/>
            <person name="Kuo A."/>
            <person name="Pangilinan J."/>
            <person name="Riley R."/>
            <person name="Labutti K."/>
            <person name="Andreopoulos B."/>
            <person name="Lipzen A."/>
            <person name="Chen C."/>
            <person name="Yanf M."/>
            <person name="Daum C."/>
            <person name="Ng V."/>
            <person name="Clum A."/>
            <person name="Steindorff A."/>
            <person name="Ohm R."/>
            <person name="Martin F."/>
            <person name="Silar P."/>
            <person name="Natvig D."/>
            <person name="Lalanne C."/>
            <person name="Gautier V."/>
            <person name="Ament-Velasquez S.L."/>
            <person name="Kruys A."/>
            <person name="Hutchinson M.I."/>
            <person name="Powell A.J."/>
            <person name="Barry K."/>
            <person name="Miller A.N."/>
            <person name="Grigoriev I.V."/>
            <person name="Debuchy R."/>
            <person name="Gladieux P."/>
            <person name="Thoren M.H."/>
            <person name="Johannesson H."/>
        </authorList>
    </citation>
    <scope>NUCLEOTIDE SEQUENCE</scope>
    <source>
        <strain evidence="2">PSN324</strain>
    </source>
</reference>
<name>A0AAV9H9V1_9PEZI</name>
<accession>A0AAV9H9V1</accession>
<organism evidence="2 3">
    <name type="scientific">Cladorrhinum samala</name>
    <dbReference type="NCBI Taxonomy" id="585594"/>
    <lineage>
        <taxon>Eukaryota</taxon>
        <taxon>Fungi</taxon>
        <taxon>Dikarya</taxon>
        <taxon>Ascomycota</taxon>
        <taxon>Pezizomycotina</taxon>
        <taxon>Sordariomycetes</taxon>
        <taxon>Sordariomycetidae</taxon>
        <taxon>Sordariales</taxon>
        <taxon>Podosporaceae</taxon>
        <taxon>Cladorrhinum</taxon>
    </lineage>
</organism>
<reference evidence="2" key="1">
    <citation type="journal article" date="2023" name="Mol. Phylogenet. Evol.">
        <title>Genome-scale phylogeny and comparative genomics of the fungal order Sordariales.</title>
        <authorList>
            <person name="Hensen N."/>
            <person name="Bonometti L."/>
            <person name="Westerberg I."/>
            <person name="Brannstrom I.O."/>
            <person name="Guillou S."/>
            <person name="Cros-Aarteil S."/>
            <person name="Calhoun S."/>
            <person name="Haridas S."/>
            <person name="Kuo A."/>
            <person name="Mondo S."/>
            <person name="Pangilinan J."/>
            <person name="Riley R."/>
            <person name="LaButti K."/>
            <person name="Andreopoulos B."/>
            <person name="Lipzen A."/>
            <person name="Chen C."/>
            <person name="Yan M."/>
            <person name="Daum C."/>
            <person name="Ng V."/>
            <person name="Clum A."/>
            <person name="Steindorff A."/>
            <person name="Ohm R.A."/>
            <person name="Martin F."/>
            <person name="Silar P."/>
            <person name="Natvig D.O."/>
            <person name="Lalanne C."/>
            <person name="Gautier V."/>
            <person name="Ament-Velasquez S.L."/>
            <person name="Kruys A."/>
            <person name="Hutchinson M.I."/>
            <person name="Powell A.J."/>
            <person name="Barry K."/>
            <person name="Miller A.N."/>
            <person name="Grigoriev I.V."/>
            <person name="Debuchy R."/>
            <person name="Gladieux P."/>
            <person name="Hiltunen Thoren M."/>
            <person name="Johannesson H."/>
        </authorList>
    </citation>
    <scope>NUCLEOTIDE SEQUENCE</scope>
    <source>
        <strain evidence="2">PSN324</strain>
    </source>
</reference>
<keyword evidence="1" id="KW-0732">Signal</keyword>
<sequence>MVSFTLLLTAFATLAAASPTSPPRTLTRRQESCECTRATIAVQGLDCQEVEDCHFCCHPLDAVTLETPGDCPGGCHDAHEELSCPANYEALHCGLH</sequence>
<feature type="signal peptide" evidence="1">
    <location>
        <begin position="1"/>
        <end position="17"/>
    </location>
</feature>
<keyword evidence="3" id="KW-1185">Reference proteome</keyword>
<comment type="caution">
    <text evidence="2">The sequence shown here is derived from an EMBL/GenBank/DDBJ whole genome shotgun (WGS) entry which is preliminary data.</text>
</comment>
<protein>
    <submittedName>
        <fullName evidence="2">Uncharacterized protein</fullName>
    </submittedName>
</protein>
<dbReference type="Proteomes" id="UP001321749">
    <property type="component" value="Unassembled WGS sequence"/>
</dbReference>
<evidence type="ECO:0000313" key="3">
    <source>
        <dbReference type="Proteomes" id="UP001321749"/>
    </source>
</evidence>